<feature type="compositionally biased region" description="Polar residues" evidence="11">
    <location>
        <begin position="1"/>
        <end position="11"/>
    </location>
</feature>
<dbReference type="OMA" id="IAIGMRM"/>
<evidence type="ECO:0000259" key="13">
    <source>
        <dbReference type="Pfam" id="PF24621"/>
    </source>
</evidence>
<dbReference type="Pfam" id="PF24621">
    <property type="entry name" value="DHQS_C"/>
    <property type="match status" value="1"/>
</dbReference>
<dbReference type="InterPro" id="IPR030960">
    <property type="entry name" value="DHQS/DOIS_N"/>
</dbReference>
<keyword evidence="8" id="KW-0520">NAD</keyword>
<dbReference type="GO" id="GO:0003856">
    <property type="term" value="F:3-dehydroquinate synthase activity"/>
    <property type="evidence" value="ECO:0007669"/>
    <property type="project" value="UniProtKB-EC"/>
</dbReference>
<evidence type="ECO:0000256" key="4">
    <source>
        <dbReference type="ARBA" id="ARBA00005412"/>
    </source>
</evidence>
<evidence type="ECO:0000256" key="2">
    <source>
        <dbReference type="ARBA" id="ARBA00001911"/>
    </source>
</evidence>
<dbReference type="CDD" id="cd08195">
    <property type="entry name" value="DHQS"/>
    <property type="match status" value="1"/>
</dbReference>
<evidence type="ECO:0000256" key="8">
    <source>
        <dbReference type="ARBA" id="ARBA00023027"/>
    </source>
</evidence>
<dbReference type="GO" id="GO:0008652">
    <property type="term" value="P:amino acid biosynthetic process"/>
    <property type="evidence" value="ECO:0007669"/>
    <property type="project" value="UniProtKB-KW"/>
</dbReference>
<comment type="cofactor">
    <cofactor evidence="2">
        <name>NAD(+)</name>
        <dbReference type="ChEBI" id="CHEBI:57540"/>
    </cofactor>
</comment>
<dbReference type="InterPro" id="IPR050071">
    <property type="entry name" value="Dehydroquinate_synthase"/>
</dbReference>
<keyword evidence="6" id="KW-0028">Amino-acid biosynthesis</keyword>
<reference evidence="15" key="1">
    <citation type="journal article" date="2017" name="Nat. Commun.">
        <title>The asparagus genome sheds light on the origin and evolution of a young Y chromosome.</title>
        <authorList>
            <person name="Harkess A."/>
            <person name="Zhou J."/>
            <person name="Xu C."/>
            <person name="Bowers J.E."/>
            <person name="Van der Hulst R."/>
            <person name="Ayyampalayam S."/>
            <person name="Mercati F."/>
            <person name="Riccardi P."/>
            <person name="McKain M.R."/>
            <person name="Kakrana A."/>
            <person name="Tang H."/>
            <person name="Ray J."/>
            <person name="Groenendijk J."/>
            <person name="Arikit S."/>
            <person name="Mathioni S.M."/>
            <person name="Nakano M."/>
            <person name="Shan H."/>
            <person name="Telgmann-Rauber A."/>
            <person name="Kanno A."/>
            <person name="Yue Z."/>
            <person name="Chen H."/>
            <person name="Li W."/>
            <person name="Chen Y."/>
            <person name="Xu X."/>
            <person name="Zhang Y."/>
            <person name="Luo S."/>
            <person name="Chen H."/>
            <person name="Gao J."/>
            <person name="Mao Z."/>
            <person name="Pires J.C."/>
            <person name="Luo M."/>
            <person name="Kudrna D."/>
            <person name="Wing R.A."/>
            <person name="Meyers B.C."/>
            <person name="Yi K."/>
            <person name="Kong H."/>
            <person name="Lavrijsen P."/>
            <person name="Sunseri F."/>
            <person name="Falavigna A."/>
            <person name="Ye Y."/>
            <person name="Leebens-Mack J.H."/>
            <person name="Chen G."/>
        </authorList>
    </citation>
    <scope>NUCLEOTIDE SEQUENCE [LARGE SCALE GENOMIC DNA]</scope>
    <source>
        <strain evidence="15">cv. DH0086</strain>
    </source>
</reference>
<dbReference type="Pfam" id="PF01761">
    <property type="entry name" value="DHQ_synthase"/>
    <property type="match status" value="1"/>
</dbReference>
<evidence type="ECO:0000256" key="11">
    <source>
        <dbReference type="SAM" id="MobiDB-lite"/>
    </source>
</evidence>
<keyword evidence="9" id="KW-0057">Aromatic amino acid biosynthesis</keyword>
<comment type="similarity">
    <text evidence="4">Belongs to the sugar phosphate cyclases superfamily. Dehydroquinate synthase family.</text>
</comment>
<dbReference type="GO" id="GO:0005737">
    <property type="term" value="C:cytoplasm"/>
    <property type="evidence" value="ECO:0007669"/>
    <property type="project" value="InterPro"/>
</dbReference>
<evidence type="ECO:0000256" key="10">
    <source>
        <dbReference type="ARBA" id="ARBA00023239"/>
    </source>
</evidence>
<dbReference type="FunFam" id="3.40.50.1970:FF:000001">
    <property type="entry name" value="3-dehydroquinate synthase"/>
    <property type="match status" value="1"/>
</dbReference>
<dbReference type="InterPro" id="IPR056179">
    <property type="entry name" value="DHQS_C"/>
</dbReference>
<evidence type="ECO:0000256" key="1">
    <source>
        <dbReference type="ARBA" id="ARBA00001393"/>
    </source>
</evidence>
<keyword evidence="15" id="KW-1185">Reference proteome</keyword>
<dbReference type="EC" id="4.2.3.4" evidence="5"/>
<comment type="pathway">
    <text evidence="3">Metabolic intermediate biosynthesis; chorismate biosynthesis; chorismate from D-erythrose 4-phosphate and phosphoenolpyruvate: step 2/7.</text>
</comment>
<evidence type="ECO:0000313" key="14">
    <source>
        <dbReference type="EMBL" id="ONK64501.1"/>
    </source>
</evidence>
<comment type="catalytic activity">
    <reaction evidence="1">
        <text>7-phospho-2-dehydro-3-deoxy-D-arabino-heptonate = 3-dehydroquinate + phosphate</text>
        <dbReference type="Rhea" id="RHEA:21968"/>
        <dbReference type="ChEBI" id="CHEBI:32364"/>
        <dbReference type="ChEBI" id="CHEBI:43474"/>
        <dbReference type="ChEBI" id="CHEBI:58394"/>
        <dbReference type="EC" id="4.2.3.4"/>
    </reaction>
</comment>
<organism evidence="14 15">
    <name type="scientific">Asparagus officinalis</name>
    <name type="common">Garden asparagus</name>
    <dbReference type="NCBI Taxonomy" id="4686"/>
    <lineage>
        <taxon>Eukaryota</taxon>
        <taxon>Viridiplantae</taxon>
        <taxon>Streptophyta</taxon>
        <taxon>Embryophyta</taxon>
        <taxon>Tracheophyta</taxon>
        <taxon>Spermatophyta</taxon>
        <taxon>Magnoliopsida</taxon>
        <taxon>Liliopsida</taxon>
        <taxon>Asparagales</taxon>
        <taxon>Asparagaceae</taxon>
        <taxon>Asparagoideae</taxon>
        <taxon>Asparagus</taxon>
    </lineage>
</organism>
<dbReference type="InterPro" id="IPR016037">
    <property type="entry name" value="DHQ_synth_AroB"/>
</dbReference>
<dbReference type="PANTHER" id="PTHR43622">
    <property type="entry name" value="3-DEHYDROQUINATE SYNTHASE"/>
    <property type="match status" value="1"/>
</dbReference>
<name>A0A5P1EIR1_ASPOF</name>
<evidence type="ECO:0000259" key="12">
    <source>
        <dbReference type="Pfam" id="PF01761"/>
    </source>
</evidence>
<dbReference type="PANTHER" id="PTHR43622:SF7">
    <property type="entry name" value="3-DEHYDROQUINATE SYNTHASE, CHLOROPLASTIC"/>
    <property type="match status" value="1"/>
</dbReference>
<feature type="region of interest" description="Disordered" evidence="11">
    <location>
        <begin position="1"/>
        <end position="40"/>
    </location>
</feature>
<dbReference type="Gramene" id="ONK64501">
    <property type="protein sequence ID" value="ONK64501"/>
    <property type="gene ID" value="A4U43_C07F26730"/>
</dbReference>
<gene>
    <name evidence="14" type="ORF">A4U43_C07F26730</name>
</gene>
<dbReference type="Gene3D" id="3.40.50.1970">
    <property type="match status" value="1"/>
</dbReference>
<keyword evidence="10" id="KW-0456">Lyase</keyword>
<evidence type="ECO:0000256" key="6">
    <source>
        <dbReference type="ARBA" id="ARBA00022605"/>
    </source>
</evidence>
<proteinExistence type="inferred from homology"/>
<evidence type="ECO:0000256" key="9">
    <source>
        <dbReference type="ARBA" id="ARBA00023141"/>
    </source>
</evidence>
<dbReference type="AlphaFoldDB" id="A0A5P1EIR1"/>
<dbReference type="GO" id="GO:0046872">
    <property type="term" value="F:metal ion binding"/>
    <property type="evidence" value="ECO:0007669"/>
    <property type="project" value="UniProtKB-KW"/>
</dbReference>
<protein>
    <recommendedName>
        <fullName evidence="5">3-dehydroquinate synthase</fullName>
        <ecNumber evidence="5">4.2.3.4</ecNumber>
    </recommendedName>
</protein>
<keyword evidence="7" id="KW-0479">Metal-binding</keyword>
<evidence type="ECO:0000256" key="5">
    <source>
        <dbReference type="ARBA" id="ARBA00013031"/>
    </source>
</evidence>
<dbReference type="HAMAP" id="MF_00110">
    <property type="entry name" value="DHQ_synthase"/>
    <property type="match status" value="1"/>
</dbReference>
<dbReference type="SUPFAM" id="SSF56796">
    <property type="entry name" value="Dehydroquinate synthase-like"/>
    <property type="match status" value="1"/>
</dbReference>
<feature type="domain" description="3-dehydroquinate synthase N-terminal" evidence="12">
    <location>
        <begin position="112"/>
        <end position="224"/>
    </location>
</feature>
<feature type="domain" description="3-dehydroquinate synthase C-terminal" evidence="13">
    <location>
        <begin position="273"/>
        <end position="347"/>
    </location>
</feature>
<evidence type="ECO:0000256" key="7">
    <source>
        <dbReference type="ARBA" id="ARBA00022723"/>
    </source>
</evidence>
<sequence>MRSLSIGSTRLSRSDKTPPRRIFASSTPVMDPASKGLGSDSRVSTVVDVDLGNRSYPIYIGSGLLNEPDLLQRHVVGKRVLVVTNTTVAPLYLEKVTEALTFGNPNVSVESVILPDGERYKNMETLMKVFDKAIETRLDRRCTFVALGGGVIGDMCGFAAASFLRGVSFIQIPTTLMAQVDSSVGGKTGINHPLGKNLIGAFYQPQCVLIDTDTLNTLPDRELASGIAEVVKYGLIRDAEFFEWQEKNIQALLTRDPSALAYAIKRSCENKAEAIENGFGYGQWLHGEAVAAGTVMAVDMSYRLGWIDHSIADRVLRILQQANLPTAPPEIMTVDKFKSIMAVDKKVADGLLRLILLKGPLGSCVFTGDYDKKALDETLRAFCKS</sequence>
<dbReference type="Proteomes" id="UP000243459">
    <property type="component" value="Chromosome 7"/>
</dbReference>
<evidence type="ECO:0000313" key="15">
    <source>
        <dbReference type="Proteomes" id="UP000243459"/>
    </source>
</evidence>
<dbReference type="EMBL" id="CM007387">
    <property type="protein sequence ID" value="ONK64501.1"/>
    <property type="molecule type" value="Genomic_DNA"/>
</dbReference>
<dbReference type="Gene3D" id="1.20.1090.10">
    <property type="entry name" value="Dehydroquinate synthase-like - alpha domain"/>
    <property type="match status" value="2"/>
</dbReference>
<evidence type="ECO:0000256" key="3">
    <source>
        <dbReference type="ARBA" id="ARBA00004661"/>
    </source>
</evidence>
<accession>A0A5P1EIR1</accession>
<dbReference type="GO" id="GO:0009073">
    <property type="term" value="P:aromatic amino acid family biosynthetic process"/>
    <property type="evidence" value="ECO:0007669"/>
    <property type="project" value="UniProtKB-KW"/>
</dbReference>